<dbReference type="PROSITE" id="PS50122">
    <property type="entry name" value="CHEB"/>
    <property type="match status" value="1"/>
</dbReference>
<feature type="modified residue" description="4-aspartylphosphate" evidence="5 7">
    <location>
        <position position="57"/>
    </location>
</feature>
<feature type="active site" evidence="5 6">
    <location>
        <position position="192"/>
    </location>
</feature>
<evidence type="ECO:0000259" key="9">
    <source>
        <dbReference type="PROSITE" id="PS50122"/>
    </source>
</evidence>
<dbReference type="GO" id="GO:0006935">
    <property type="term" value="P:chemotaxis"/>
    <property type="evidence" value="ECO:0007669"/>
    <property type="project" value="UniProtKB-UniRule"/>
</dbReference>
<comment type="catalytic activity">
    <reaction evidence="4 5">
        <text>[protein]-L-glutamate 5-O-methyl ester + H2O = L-glutamyl-[protein] + methanol + H(+)</text>
        <dbReference type="Rhea" id="RHEA:23236"/>
        <dbReference type="Rhea" id="RHEA-COMP:10208"/>
        <dbReference type="Rhea" id="RHEA-COMP:10311"/>
        <dbReference type="ChEBI" id="CHEBI:15377"/>
        <dbReference type="ChEBI" id="CHEBI:15378"/>
        <dbReference type="ChEBI" id="CHEBI:17790"/>
        <dbReference type="ChEBI" id="CHEBI:29973"/>
        <dbReference type="ChEBI" id="CHEBI:82795"/>
        <dbReference type="EC" id="3.1.1.61"/>
    </reaction>
</comment>
<evidence type="ECO:0000313" key="10">
    <source>
        <dbReference type="EMBL" id="MXN44550.1"/>
    </source>
</evidence>
<dbReference type="NCBIfam" id="NF001965">
    <property type="entry name" value="PRK00742.1"/>
    <property type="match status" value="1"/>
</dbReference>
<dbReference type="InterPro" id="IPR008248">
    <property type="entry name" value="CheB-like"/>
</dbReference>
<sequence length="351" mass="37476">MMAPARVLVVDDSPTMRGLITAVLNADPDVNVVGQAGDAMEARNAIKQLNPDVVTLDIEMPNMNGLEFLDKIMKLRPMPVIMVSTLTHRGAEASLMALEIGAFDCVGKPQPGDARPFGDLAEKVKAAARSQRRFHADPPPLAPTAANVNPVASYRPGRRVVAIGSSTGGVEALIAVLQKFPVNCPPTVITQHMPPTFTKSFAERLNRLCAPVVQEATDGARLEIGKIYLAPGGERHLQIANVHAPCCRLVERDPVNGHRPSVDVLFDSVAELAGRNAVGVILTGMGRDGASGLLKMRHAGARTIGQNEKTCVVYGMPRVAFELGAVEHQFPLSSIGEEILKITAARREGSE</sequence>
<comment type="subcellular location">
    <subcellularLocation>
        <location evidence="5">Cytoplasm</location>
    </subcellularLocation>
</comment>
<dbReference type="AlphaFoldDB" id="A0A6N8SCW8"/>
<accession>A0A6N8SCW8</accession>
<evidence type="ECO:0000313" key="11">
    <source>
        <dbReference type="Proteomes" id="UP000435802"/>
    </source>
</evidence>
<comment type="PTM">
    <text evidence="5">Phosphorylated by CheA. Phosphorylation of the N-terminal regulatory domain activates the methylesterase activity.</text>
</comment>
<dbReference type="RefSeq" id="WP_160857542.1">
    <property type="nucleotide sequence ID" value="NZ_WUMK01000002.1"/>
</dbReference>
<dbReference type="PROSITE" id="PS50110">
    <property type="entry name" value="RESPONSE_REGULATORY"/>
    <property type="match status" value="1"/>
</dbReference>
<keyword evidence="1 5" id="KW-0963">Cytoplasm</keyword>
<dbReference type="InterPro" id="IPR035909">
    <property type="entry name" value="CheB_C"/>
</dbReference>
<organism evidence="10 11">
    <name type="scientific">Shinella kummerowiae</name>
    <dbReference type="NCBI Taxonomy" id="417745"/>
    <lineage>
        <taxon>Bacteria</taxon>
        <taxon>Pseudomonadati</taxon>
        <taxon>Pseudomonadota</taxon>
        <taxon>Alphaproteobacteria</taxon>
        <taxon>Hyphomicrobiales</taxon>
        <taxon>Rhizobiaceae</taxon>
        <taxon>Shinella</taxon>
    </lineage>
</organism>
<dbReference type="Gene3D" id="3.40.50.2300">
    <property type="match status" value="1"/>
</dbReference>
<dbReference type="NCBIfam" id="NF009206">
    <property type="entry name" value="PRK12555.1"/>
    <property type="match status" value="1"/>
</dbReference>
<keyword evidence="2 5" id="KW-0145">Chemotaxis</keyword>
<dbReference type="EC" id="3.1.1.61" evidence="5"/>
<dbReference type="SUPFAM" id="SSF52172">
    <property type="entry name" value="CheY-like"/>
    <property type="match status" value="1"/>
</dbReference>
<dbReference type="Gene3D" id="3.40.50.180">
    <property type="entry name" value="Methylesterase CheB, C-terminal domain"/>
    <property type="match status" value="1"/>
</dbReference>
<feature type="domain" description="CheB-type methylesterase" evidence="9">
    <location>
        <begin position="154"/>
        <end position="346"/>
    </location>
</feature>
<proteinExistence type="inferred from homology"/>
<reference evidence="10 11" key="1">
    <citation type="submission" date="2019-12" db="EMBL/GenBank/DDBJ databases">
        <title>Shinella kummerowiae sp. nov., a symbiotic bacterium isolated from root nodules of the herbal legume Kummerowia stipulacea.</title>
        <authorList>
            <person name="Gao J."/>
        </authorList>
    </citation>
    <scope>NUCLEOTIDE SEQUENCE [LARGE SCALE GENOMIC DNA]</scope>
    <source>
        <strain evidence="10 11">CCBAU 25048</strain>
    </source>
</reference>
<comment type="function">
    <text evidence="5">Involved in chemotaxis. Part of a chemotaxis signal transduction system that modulates chemotaxis in response to various stimuli. Catalyzes the demethylation of specific methylglutamate residues introduced into the chemoreceptors (methyl-accepting chemotaxis proteins or MCP) by CheR. Also mediates the irreversible deamidation of specific glutamine residues to glutamic acid.</text>
</comment>
<dbReference type="Pfam" id="PF01339">
    <property type="entry name" value="CheB_methylest"/>
    <property type="match status" value="1"/>
</dbReference>
<comment type="caution">
    <text evidence="10">The sequence shown here is derived from an EMBL/GenBank/DDBJ whole genome shotgun (WGS) entry which is preliminary data.</text>
</comment>
<dbReference type="CDD" id="cd16432">
    <property type="entry name" value="CheB_Rec"/>
    <property type="match status" value="1"/>
</dbReference>
<dbReference type="PANTHER" id="PTHR42872:SF6">
    <property type="entry name" value="PROTEIN-GLUTAMATE METHYLESTERASE_PROTEIN-GLUTAMINE GLUTAMINASE"/>
    <property type="match status" value="1"/>
</dbReference>
<dbReference type="Proteomes" id="UP000435802">
    <property type="component" value="Unassembled WGS sequence"/>
</dbReference>
<dbReference type="PANTHER" id="PTHR42872">
    <property type="entry name" value="PROTEIN-GLUTAMATE METHYLESTERASE/PROTEIN-GLUTAMINE GLUTAMINASE"/>
    <property type="match status" value="1"/>
</dbReference>
<dbReference type="GO" id="GO:0032259">
    <property type="term" value="P:methylation"/>
    <property type="evidence" value="ECO:0007669"/>
    <property type="project" value="UniProtKB-KW"/>
</dbReference>
<comment type="domain">
    <text evidence="5">Contains a C-terminal catalytic domain, and an N-terminal region which modulates catalytic activity.</text>
</comment>
<evidence type="ECO:0000259" key="8">
    <source>
        <dbReference type="PROSITE" id="PS50110"/>
    </source>
</evidence>
<evidence type="ECO:0000256" key="4">
    <source>
        <dbReference type="ARBA" id="ARBA00048267"/>
    </source>
</evidence>
<dbReference type="GO" id="GO:0050568">
    <property type="term" value="F:protein-glutamine glutaminase activity"/>
    <property type="evidence" value="ECO:0007669"/>
    <property type="project" value="UniProtKB-UniRule"/>
</dbReference>
<feature type="active site" evidence="5 6">
    <location>
        <position position="288"/>
    </location>
</feature>
<dbReference type="OrthoDB" id="9793421at2"/>
<evidence type="ECO:0000256" key="7">
    <source>
        <dbReference type="PROSITE-ProRule" id="PRU00169"/>
    </source>
</evidence>
<comment type="catalytic activity">
    <reaction evidence="5">
        <text>L-glutaminyl-[protein] + H2O = L-glutamyl-[protein] + NH4(+)</text>
        <dbReference type="Rhea" id="RHEA:16441"/>
        <dbReference type="Rhea" id="RHEA-COMP:10207"/>
        <dbReference type="Rhea" id="RHEA-COMP:10208"/>
        <dbReference type="ChEBI" id="CHEBI:15377"/>
        <dbReference type="ChEBI" id="CHEBI:28938"/>
        <dbReference type="ChEBI" id="CHEBI:29973"/>
        <dbReference type="ChEBI" id="CHEBI:30011"/>
        <dbReference type="EC" id="3.5.1.44"/>
    </reaction>
</comment>
<protein>
    <recommendedName>
        <fullName evidence="5">Protein-glutamate methylesterase/protein-glutamine glutaminase</fullName>
        <ecNumber evidence="5">3.1.1.61</ecNumber>
        <ecNumber evidence="5">3.5.1.44</ecNumber>
    </recommendedName>
</protein>
<keyword evidence="5 7" id="KW-0597">Phosphoprotein</keyword>
<dbReference type="GO" id="GO:0008168">
    <property type="term" value="F:methyltransferase activity"/>
    <property type="evidence" value="ECO:0007669"/>
    <property type="project" value="UniProtKB-KW"/>
</dbReference>
<dbReference type="InterPro" id="IPR000673">
    <property type="entry name" value="Sig_transdc_resp-reg_Me-estase"/>
</dbReference>
<name>A0A6N8SCW8_9HYPH</name>
<gene>
    <name evidence="5 10" type="primary">cheB</name>
    <name evidence="10" type="ORF">GR138_05060</name>
</gene>
<dbReference type="InterPro" id="IPR001789">
    <property type="entry name" value="Sig_transdc_resp-reg_receiver"/>
</dbReference>
<comment type="similarity">
    <text evidence="5">Belongs to the CheB family.</text>
</comment>
<dbReference type="Pfam" id="PF00072">
    <property type="entry name" value="Response_reg"/>
    <property type="match status" value="1"/>
</dbReference>
<dbReference type="EMBL" id="WUMK01000002">
    <property type="protein sequence ID" value="MXN44550.1"/>
    <property type="molecule type" value="Genomic_DNA"/>
</dbReference>
<keyword evidence="10" id="KW-0489">Methyltransferase</keyword>
<keyword evidence="10" id="KW-0808">Transferase</keyword>
<dbReference type="GO" id="GO:0008984">
    <property type="term" value="F:protein-glutamate methylesterase activity"/>
    <property type="evidence" value="ECO:0007669"/>
    <property type="project" value="UniProtKB-UniRule"/>
</dbReference>
<evidence type="ECO:0000256" key="1">
    <source>
        <dbReference type="ARBA" id="ARBA00022490"/>
    </source>
</evidence>
<evidence type="ECO:0000256" key="5">
    <source>
        <dbReference type="HAMAP-Rule" id="MF_00099"/>
    </source>
</evidence>
<keyword evidence="11" id="KW-1185">Reference proteome</keyword>
<keyword evidence="3 5" id="KW-0378">Hydrolase</keyword>
<dbReference type="InterPro" id="IPR011006">
    <property type="entry name" value="CheY-like_superfamily"/>
</dbReference>
<dbReference type="EC" id="3.5.1.44" evidence="5"/>
<dbReference type="SUPFAM" id="SSF52738">
    <property type="entry name" value="Methylesterase CheB, C-terminal domain"/>
    <property type="match status" value="1"/>
</dbReference>
<dbReference type="GO" id="GO:0000156">
    <property type="term" value="F:phosphorelay response regulator activity"/>
    <property type="evidence" value="ECO:0007669"/>
    <property type="project" value="InterPro"/>
</dbReference>
<dbReference type="HAMAP" id="MF_00099">
    <property type="entry name" value="CheB_chemtxs"/>
    <property type="match status" value="1"/>
</dbReference>
<dbReference type="CDD" id="cd17541">
    <property type="entry name" value="REC_CheB-like"/>
    <property type="match status" value="1"/>
</dbReference>
<evidence type="ECO:0000256" key="6">
    <source>
        <dbReference type="PROSITE-ProRule" id="PRU00050"/>
    </source>
</evidence>
<feature type="domain" description="Response regulatory" evidence="8">
    <location>
        <begin position="6"/>
        <end position="123"/>
    </location>
</feature>
<evidence type="ECO:0000256" key="2">
    <source>
        <dbReference type="ARBA" id="ARBA00022500"/>
    </source>
</evidence>
<dbReference type="PIRSF" id="PIRSF000876">
    <property type="entry name" value="RR_chemtxs_CheB"/>
    <property type="match status" value="1"/>
</dbReference>
<dbReference type="SMART" id="SM00448">
    <property type="entry name" value="REC"/>
    <property type="match status" value="1"/>
</dbReference>
<feature type="active site" evidence="5 6">
    <location>
        <position position="166"/>
    </location>
</feature>
<dbReference type="GO" id="GO:0005737">
    <property type="term" value="C:cytoplasm"/>
    <property type="evidence" value="ECO:0007669"/>
    <property type="project" value="UniProtKB-SubCell"/>
</dbReference>
<evidence type="ECO:0000256" key="3">
    <source>
        <dbReference type="ARBA" id="ARBA00022801"/>
    </source>
</evidence>